<dbReference type="AlphaFoldDB" id="A0A1G8DG27"/>
<gene>
    <name evidence="1" type="ORF">SAMN05421869_102564</name>
</gene>
<organism evidence="1 2">
    <name type="scientific">Nonomuraea jiangxiensis</name>
    <dbReference type="NCBI Taxonomy" id="633440"/>
    <lineage>
        <taxon>Bacteria</taxon>
        <taxon>Bacillati</taxon>
        <taxon>Actinomycetota</taxon>
        <taxon>Actinomycetes</taxon>
        <taxon>Streptosporangiales</taxon>
        <taxon>Streptosporangiaceae</taxon>
        <taxon>Nonomuraea</taxon>
    </lineage>
</organism>
<dbReference type="Proteomes" id="UP000199202">
    <property type="component" value="Unassembled WGS sequence"/>
</dbReference>
<dbReference type="RefSeq" id="WP_176993029.1">
    <property type="nucleotide sequence ID" value="NZ_FNDJ01000002.1"/>
</dbReference>
<evidence type="ECO:0000313" key="2">
    <source>
        <dbReference type="Proteomes" id="UP000199202"/>
    </source>
</evidence>
<dbReference type="EMBL" id="FNDJ01000002">
    <property type="protein sequence ID" value="SDH56658.1"/>
    <property type="molecule type" value="Genomic_DNA"/>
</dbReference>
<proteinExistence type="predicted"/>
<evidence type="ECO:0000313" key="1">
    <source>
        <dbReference type="EMBL" id="SDH56658.1"/>
    </source>
</evidence>
<sequence length="121" mass="13166">MPLIDAHVHVPLLGTLKPAWLRWARDLGPDGLLEDVWDAADRPRPARLDELFAAQGVDVALLFCESPASPAPPSTPVPWRASCLTRSPGPCSAGTRGRCTPESSRERWAVSLWPPGCCWAM</sequence>
<evidence type="ECO:0008006" key="3">
    <source>
        <dbReference type="Google" id="ProtNLM"/>
    </source>
</evidence>
<name>A0A1G8DG27_9ACTN</name>
<accession>A0A1G8DG27</accession>
<dbReference type="STRING" id="633440.SAMN05421869_102564"/>
<protein>
    <recommendedName>
        <fullName evidence="3">Amidohydrolase</fullName>
    </recommendedName>
</protein>
<reference evidence="1 2" key="1">
    <citation type="submission" date="2016-10" db="EMBL/GenBank/DDBJ databases">
        <authorList>
            <person name="de Groot N.N."/>
        </authorList>
    </citation>
    <scope>NUCLEOTIDE SEQUENCE [LARGE SCALE GENOMIC DNA]</scope>
    <source>
        <strain evidence="1 2">CGMCC 4.6533</strain>
    </source>
</reference>
<keyword evidence="2" id="KW-1185">Reference proteome</keyword>